<evidence type="ECO:0000313" key="2">
    <source>
        <dbReference type="Proteomes" id="UP000001683"/>
    </source>
</evidence>
<sequence length="91" mass="10761">MYFKIKVKKVALIFNLNEKGLNPKSYHFWDNPFFIIYQLIITVSSYRAIIATNFHEHYYTTRDYTSLANNIKGSTKYYLISFSKVEDLSSS</sequence>
<protein>
    <submittedName>
        <fullName evidence="1">Uncharacterized protein</fullName>
    </submittedName>
</protein>
<gene>
    <name evidence="1" type="ordered locus">Nther_1157</name>
</gene>
<organism evidence="1 2">
    <name type="scientific">Natranaerobius thermophilus (strain ATCC BAA-1301 / DSM 18059 / JW/NM-WN-LF)</name>
    <dbReference type="NCBI Taxonomy" id="457570"/>
    <lineage>
        <taxon>Bacteria</taxon>
        <taxon>Bacillati</taxon>
        <taxon>Bacillota</taxon>
        <taxon>Clostridia</taxon>
        <taxon>Natranaerobiales</taxon>
        <taxon>Natranaerobiaceae</taxon>
        <taxon>Natranaerobius</taxon>
    </lineage>
</organism>
<reference evidence="1 2" key="2">
    <citation type="journal article" date="2011" name="J. Bacteriol.">
        <title>Complete genome sequence of the anaerobic, halophilic alkalithermophile Natranaerobius thermophilus JW/NM-WN-LF.</title>
        <authorList>
            <person name="Zhao B."/>
            <person name="Mesbah N.M."/>
            <person name="Dalin E."/>
            <person name="Goodwin L."/>
            <person name="Nolan M."/>
            <person name="Pitluck S."/>
            <person name="Chertkov O."/>
            <person name="Brettin T.S."/>
            <person name="Han J."/>
            <person name="Larimer F.W."/>
            <person name="Land M.L."/>
            <person name="Hauser L."/>
            <person name="Kyrpides N."/>
            <person name="Wiegel J."/>
        </authorList>
    </citation>
    <scope>NUCLEOTIDE SEQUENCE [LARGE SCALE GENOMIC DNA]</scope>
    <source>
        <strain evidence="2">ATCC BAA-1301 / DSM 18059 / JW/NM-WN-LF</strain>
    </source>
</reference>
<proteinExistence type="predicted"/>
<dbReference type="HOGENOM" id="CLU_2423877_0_0_9"/>
<dbReference type="KEGG" id="nth:Nther_1157"/>
<keyword evidence="2" id="KW-1185">Reference proteome</keyword>
<dbReference type="EMBL" id="CP001034">
    <property type="protein sequence ID" value="ACB84740.1"/>
    <property type="molecule type" value="Genomic_DNA"/>
</dbReference>
<accession>B2A1K0</accession>
<dbReference type="InParanoid" id="B2A1K0"/>
<name>B2A1K0_NATTJ</name>
<dbReference type="AlphaFoldDB" id="B2A1K0"/>
<evidence type="ECO:0000313" key="1">
    <source>
        <dbReference type="EMBL" id="ACB84740.1"/>
    </source>
</evidence>
<reference evidence="1 2" key="1">
    <citation type="submission" date="2008-04" db="EMBL/GenBank/DDBJ databases">
        <title>Complete sequence of chromosome of Natranaerobius thermophilus JW/NM-WN-LF.</title>
        <authorList>
            <consortium name="US DOE Joint Genome Institute"/>
            <person name="Copeland A."/>
            <person name="Lucas S."/>
            <person name="Lapidus A."/>
            <person name="Glavina del Rio T."/>
            <person name="Dalin E."/>
            <person name="Tice H."/>
            <person name="Bruce D."/>
            <person name="Goodwin L."/>
            <person name="Pitluck S."/>
            <person name="Chertkov O."/>
            <person name="Brettin T."/>
            <person name="Detter J.C."/>
            <person name="Han C."/>
            <person name="Kuske C.R."/>
            <person name="Schmutz J."/>
            <person name="Larimer F."/>
            <person name="Land M."/>
            <person name="Hauser L."/>
            <person name="Kyrpides N."/>
            <person name="Lykidis A."/>
            <person name="Mesbah N.M."/>
            <person name="Wiegel J."/>
        </authorList>
    </citation>
    <scope>NUCLEOTIDE SEQUENCE [LARGE SCALE GENOMIC DNA]</scope>
    <source>
        <strain evidence="2">ATCC BAA-1301 / DSM 18059 / JW/NM-WN-LF</strain>
    </source>
</reference>
<dbReference type="Proteomes" id="UP000001683">
    <property type="component" value="Chromosome"/>
</dbReference>